<reference evidence="2 3" key="1">
    <citation type="journal article" date="2021" name="Plant Biotechnol. J.">
        <title>Multi-omics assisted identification of the key and species-specific regulatory components of drought-tolerant mechanisms in Gossypium stocksii.</title>
        <authorList>
            <person name="Yu D."/>
            <person name="Ke L."/>
            <person name="Zhang D."/>
            <person name="Wu Y."/>
            <person name="Sun Y."/>
            <person name="Mei J."/>
            <person name="Sun J."/>
            <person name="Sun Y."/>
        </authorList>
    </citation>
    <scope>NUCLEOTIDE SEQUENCE [LARGE SCALE GENOMIC DNA]</scope>
    <source>
        <strain evidence="3">cv. E1</strain>
        <tissue evidence="2">Leaf</tissue>
    </source>
</reference>
<feature type="domain" description="Aminotransferase-like plant mobile" evidence="1">
    <location>
        <begin position="1"/>
        <end position="173"/>
    </location>
</feature>
<evidence type="ECO:0000313" key="3">
    <source>
        <dbReference type="Proteomes" id="UP000828251"/>
    </source>
</evidence>
<dbReference type="InterPro" id="IPR044824">
    <property type="entry name" value="MAIN-like"/>
</dbReference>
<dbReference type="AlphaFoldDB" id="A0A9D4A6U7"/>
<dbReference type="OrthoDB" id="1751334at2759"/>
<dbReference type="Pfam" id="PF10536">
    <property type="entry name" value="PMD"/>
    <property type="match status" value="1"/>
</dbReference>
<organism evidence="2 3">
    <name type="scientific">Gossypium stocksii</name>
    <dbReference type="NCBI Taxonomy" id="47602"/>
    <lineage>
        <taxon>Eukaryota</taxon>
        <taxon>Viridiplantae</taxon>
        <taxon>Streptophyta</taxon>
        <taxon>Embryophyta</taxon>
        <taxon>Tracheophyta</taxon>
        <taxon>Spermatophyta</taxon>
        <taxon>Magnoliopsida</taxon>
        <taxon>eudicotyledons</taxon>
        <taxon>Gunneridae</taxon>
        <taxon>Pentapetalae</taxon>
        <taxon>rosids</taxon>
        <taxon>malvids</taxon>
        <taxon>Malvales</taxon>
        <taxon>Malvaceae</taxon>
        <taxon>Malvoideae</taxon>
        <taxon>Gossypium</taxon>
    </lineage>
</organism>
<dbReference type="InterPro" id="IPR019557">
    <property type="entry name" value="AminoTfrase-like_pln_mobile"/>
</dbReference>
<dbReference type="PANTHER" id="PTHR46033">
    <property type="entry name" value="PROTEIN MAIN-LIKE 2"/>
    <property type="match status" value="1"/>
</dbReference>
<dbReference type="PANTHER" id="PTHR46033:SF8">
    <property type="entry name" value="PROTEIN MAINTENANCE OF MERISTEMS-LIKE"/>
    <property type="match status" value="1"/>
</dbReference>
<keyword evidence="3" id="KW-1185">Reference proteome</keyword>
<sequence length="175" mass="20327">MLYRELCRTTDPSAMDIGRCLILLQSWALYRMPFLASIGHQSYIFPLVNRWSINPGIGRSYTVSIYCLMIENHAGEGFIWMPYSVPEIMTVIPSSVHVHSNLWCISASVIHFNVVEWYHDDRVLWQFGCIQYIPILPVQLGTIHGMSRRGTYGNDWGELHEEYITMWNNRLGRVS</sequence>
<dbReference type="GO" id="GO:0010073">
    <property type="term" value="P:meristem maintenance"/>
    <property type="evidence" value="ECO:0007669"/>
    <property type="project" value="InterPro"/>
</dbReference>
<proteinExistence type="predicted"/>
<dbReference type="Proteomes" id="UP000828251">
    <property type="component" value="Unassembled WGS sequence"/>
</dbReference>
<evidence type="ECO:0000259" key="1">
    <source>
        <dbReference type="Pfam" id="PF10536"/>
    </source>
</evidence>
<accession>A0A9D4A6U7</accession>
<comment type="caution">
    <text evidence="2">The sequence shown here is derived from an EMBL/GenBank/DDBJ whole genome shotgun (WGS) entry which is preliminary data.</text>
</comment>
<gene>
    <name evidence="2" type="ORF">J1N35_018182</name>
</gene>
<name>A0A9D4A6U7_9ROSI</name>
<protein>
    <recommendedName>
        <fullName evidence="1">Aminotransferase-like plant mobile domain-containing protein</fullName>
    </recommendedName>
</protein>
<dbReference type="EMBL" id="JAIQCV010000006">
    <property type="protein sequence ID" value="KAH1090925.1"/>
    <property type="molecule type" value="Genomic_DNA"/>
</dbReference>
<evidence type="ECO:0000313" key="2">
    <source>
        <dbReference type="EMBL" id="KAH1090925.1"/>
    </source>
</evidence>